<dbReference type="RefSeq" id="WP_237868430.1">
    <property type="nucleotide sequence ID" value="NZ_JAKLTR010000002.1"/>
</dbReference>
<dbReference type="InterPro" id="IPR025380">
    <property type="entry name" value="DUF4369"/>
</dbReference>
<evidence type="ECO:0000256" key="3">
    <source>
        <dbReference type="ARBA" id="ARBA00023157"/>
    </source>
</evidence>
<keyword evidence="3" id="KW-1015">Disulfide bond</keyword>
<feature type="domain" description="Thioredoxin" evidence="5">
    <location>
        <begin position="206"/>
        <end position="345"/>
    </location>
</feature>
<evidence type="ECO:0000313" key="7">
    <source>
        <dbReference type="Proteomes" id="UP001165367"/>
    </source>
</evidence>
<name>A0ABS9KLK2_9BACT</name>
<dbReference type="InterPro" id="IPR017937">
    <property type="entry name" value="Thioredoxin_CS"/>
</dbReference>
<dbReference type="SUPFAM" id="SSF52833">
    <property type="entry name" value="Thioredoxin-like"/>
    <property type="match status" value="1"/>
</dbReference>
<comment type="subcellular location">
    <subcellularLocation>
        <location evidence="1">Cell envelope</location>
    </subcellularLocation>
</comment>
<dbReference type="Pfam" id="PF00578">
    <property type="entry name" value="AhpC-TSA"/>
    <property type="match status" value="1"/>
</dbReference>
<dbReference type="Proteomes" id="UP001165367">
    <property type="component" value="Unassembled WGS sequence"/>
</dbReference>
<accession>A0ABS9KLK2</accession>
<protein>
    <submittedName>
        <fullName evidence="6">AhpC/TSA family protein</fullName>
    </submittedName>
</protein>
<evidence type="ECO:0000313" key="6">
    <source>
        <dbReference type="EMBL" id="MCG2613201.1"/>
    </source>
</evidence>
<keyword evidence="7" id="KW-1185">Reference proteome</keyword>
<evidence type="ECO:0000259" key="5">
    <source>
        <dbReference type="PROSITE" id="PS51352"/>
    </source>
</evidence>
<gene>
    <name evidence="6" type="ORF">LZZ85_02880</name>
</gene>
<dbReference type="Pfam" id="PF14289">
    <property type="entry name" value="DUF4369"/>
    <property type="match status" value="1"/>
</dbReference>
<dbReference type="EMBL" id="JAKLTR010000002">
    <property type="protein sequence ID" value="MCG2613201.1"/>
    <property type="molecule type" value="Genomic_DNA"/>
</dbReference>
<evidence type="ECO:0000256" key="1">
    <source>
        <dbReference type="ARBA" id="ARBA00004196"/>
    </source>
</evidence>
<keyword evidence="4" id="KW-0676">Redox-active center</keyword>
<dbReference type="InterPro" id="IPR013766">
    <property type="entry name" value="Thioredoxin_domain"/>
</dbReference>
<proteinExistence type="predicted"/>
<dbReference type="PROSITE" id="PS00194">
    <property type="entry name" value="THIOREDOXIN_1"/>
    <property type="match status" value="1"/>
</dbReference>
<dbReference type="Gene3D" id="3.40.30.10">
    <property type="entry name" value="Glutaredoxin"/>
    <property type="match status" value="1"/>
</dbReference>
<dbReference type="PROSITE" id="PS51352">
    <property type="entry name" value="THIOREDOXIN_2"/>
    <property type="match status" value="1"/>
</dbReference>
<comment type="caution">
    <text evidence="6">The sequence shown here is derived from an EMBL/GenBank/DDBJ whole genome shotgun (WGS) entry which is preliminary data.</text>
</comment>
<evidence type="ECO:0000256" key="2">
    <source>
        <dbReference type="ARBA" id="ARBA00022748"/>
    </source>
</evidence>
<dbReference type="CDD" id="cd02966">
    <property type="entry name" value="TlpA_like_family"/>
    <property type="match status" value="1"/>
</dbReference>
<reference evidence="6" key="1">
    <citation type="submission" date="2022-01" db="EMBL/GenBank/DDBJ databases">
        <authorList>
            <person name="Jo J.-H."/>
            <person name="Im W.-T."/>
        </authorList>
    </citation>
    <scope>NUCLEOTIDE SEQUENCE</scope>
    <source>
        <strain evidence="6">NA20</strain>
    </source>
</reference>
<organism evidence="6 7">
    <name type="scientific">Terrimonas ginsenosidimutans</name>
    <dbReference type="NCBI Taxonomy" id="2908004"/>
    <lineage>
        <taxon>Bacteria</taxon>
        <taxon>Pseudomonadati</taxon>
        <taxon>Bacteroidota</taxon>
        <taxon>Chitinophagia</taxon>
        <taxon>Chitinophagales</taxon>
        <taxon>Chitinophagaceae</taxon>
        <taxon>Terrimonas</taxon>
    </lineage>
</organism>
<dbReference type="InterPro" id="IPR050553">
    <property type="entry name" value="Thioredoxin_ResA/DsbE_sf"/>
</dbReference>
<sequence length="345" mass="38816">MNNRSARLERKFFAAGISVLSLISVTSASIASPVKARVTIKGESVGLEDSKKVYLQRYYNKMFFVIDSATVKNGKFVFAKELEIPELYGVTTDTTLISPLYVFVDSKNELTVHLDTARGGRNSAVKGSAANDLYKQYQQNSRNFNIEEFIKKQPSSIVSAFVLYRYFSPNLSAEEVVRYTDLLDKSLEQTQYVKLLRDLPAALRTTEIGQQAPDFTLPDPSGKQVKLSDNFGKYLLVDFWAAWCGPCRRENPNVVRLHNKYKEKGFGVFGVSLDSKKDAWVKAIAKDELNWPQVSDLAFWDSAPAKLYGIRGIPGNVLLDPSGKIIARNLRGEELERKLAELFDK</sequence>
<dbReference type="PANTHER" id="PTHR42852">
    <property type="entry name" value="THIOL:DISULFIDE INTERCHANGE PROTEIN DSBE"/>
    <property type="match status" value="1"/>
</dbReference>
<dbReference type="InterPro" id="IPR036249">
    <property type="entry name" value="Thioredoxin-like_sf"/>
</dbReference>
<evidence type="ECO:0000256" key="4">
    <source>
        <dbReference type="ARBA" id="ARBA00023284"/>
    </source>
</evidence>
<dbReference type="InterPro" id="IPR000866">
    <property type="entry name" value="AhpC/TSA"/>
</dbReference>
<dbReference type="PANTHER" id="PTHR42852:SF6">
    <property type="entry name" value="THIOL:DISULFIDE INTERCHANGE PROTEIN DSBE"/>
    <property type="match status" value="1"/>
</dbReference>
<keyword evidence="2" id="KW-0201">Cytochrome c-type biogenesis</keyword>